<dbReference type="PANTHER" id="PTHR44846:SF17">
    <property type="entry name" value="GNTR-FAMILY TRANSCRIPTIONAL REGULATOR"/>
    <property type="match status" value="1"/>
</dbReference>
<dbReference type="InterPro" id="IPR050679">
    <property type="entry name" value="Bact_HTH_transcr_reg"/>
</dbReference>
<dbReference type="SMART" id="SM00345">
    <property type="entry name" value="HTH_GNTR"/>
    <property type="match status" value="1"/>
</dbReference>
<reference evidence="4 5" key="1">
    <citation type="submission" date="2016-10" db="EMBL/GenBank/DDBJ databases">
        <authorList>
            <person name="de Groot N.N."/>
        </authorList>
    </citation>
    <scope>NUCLEOTIDE SEQUENCE [LARGE SCALE GENOMIC DNA]</scope>
    <source>
        <strain evidence="4 5">CGMCC 4.5506</strain>
    </source>
</reference>
<name>A0A1G6Z014_9PSEU</name>
<dbReference type="GO" id="GO:0003677">
    <property type="term" value="F:DNA binding"/>
    <property type="evidence" value="ECO:0007669"/>
    <property type="project" value="UniProtKB-KW"/>
</dbReference>
<gene>
    <name evidence="4" type="ORF">SAMN05421630_11542</name>
</gene>
<evidence type="ECO:0000256" key="3">
    <source>
        <dbReference type="ARBA" id="ARBA00023163"/>
    </source>
</evidence>
<proteinExistence type="predicted"/>
<keyword evidence="1" id="KW-0805">Transcription regulation</keyword>
<dbReference type="STRING" id="530584.SAMN05421630_11542"/>
<dbReference type="SUPFAM" id="SSF64288">
    <property type="entry name" value="Chorismate lyase-like"/>
    <property type="match status" value="1"/>
</dbReference>
<dbReference type="InterPro" id="IPR028978">
    <property type="entry name" value="Chorismate_lyase_/UTRA_dom_sf"/>
</dbReference>
<dbReference type="InterPro" id="IPR011663">
    <property type="entry name" value="UTRA"/>
</dbReference>
<dbReference type="InterPro" id="IPR036390">
    <property type="entry name" value="WH_DNA-bd_sf"/>
</dbReference>
<dbReference type="InterPro" id="IPR036388">
    <property type="entry name" value="WH-like_DNA-bd_sf"/>
</dbReference>
<evidence type="ECO:0000313" key="4">
    <source>
        <dbReference type="EMBL" id="SDD95940.1"/>
    </source>
</evidence>
<dbReference type="InterPro" id="IPR000524">
    <property type="entry name" value="Tscrpt_reg_HTH_GntR"/>
</dbReference>
<evidence type="ECO:0000313" key="5">
    <source>
        <dbReference type="Proteomes" id="UP000199494"/>
    </source>
</evidence>
<dbReference type="Pfam" id="PF07702">
    <property type="entry name" value="UTRA"/>
    <property type="match status" value="1"/>
</dbReference>
<dbReference type="Gene3D" id="1.10.10.10">
    <property type="entry name" value="Winged helix-like DNA-binding domain superfamily/Winged helix DNA-binding domain"/>
    <property type="match status" value="1"/>
</dbReference>
<dbReference type="Gene3D" id="3.40.1410.10">
    <property type="entry name" value="Chorismate lyase-like"/>
    <property type="match status" value="1"/>
</dbReference>
<keyword evidence="5" id="KW-1185">Reference proteome</keyword>
<keyword evidence="2" id="KW-0238">DNA-binding</keyword>
<protein>
    <submittedName>
        <fullName evidence="4">GntR family transcriptional regulator</fullName>
    </submittedName>
</protein>
<accession>A0A1G6Z014</accession>
<evidence type="ECO:0000256" key="2">
    <source>
        <dbReference type="ARBA" id="ARBA00023125"/>
    </source>
</evidence>
<sequence>MYETQERGIQVTEPQYRQIAEKLRADIRAGKWAPGQRLPSHAELAALYNVSVTTTRGAVSELAKENLVFTATSRGTIVRNRQILDHVVTDSIRPDRPRRSSADVFVETAERAGRQAEKKFEMQIVPATPEVAGWLGIEPNSWVVARSLIQSLDGEPWSWEISHFPRDLAEATGIDSPQDIPGGTMQRLRERGYQETSFVHLEHARPASREEAERLAVPIGTWITDFVRIASTGERITRATRRRFAADRNRIIHELGDEQGLALIRNALNSANDSARAH</sequence>
<dbReference type="PROSITE" id="PS50949">
    <property type="entry name" value="HTH_GNTR"/>
    <property type="match status" value="1"/>
</dbReference>
<keyword evidence="3" id="KW-0804">Transcription</keyword>
<dbReference type="Pfam" id="PF00392">
    <property type="entry name" value="GntR"/>
    <property type="match status" value="1"/>
</dbReference>
<dbReference type="GO" id="GO:0045892">
    <property type="term" value="P:negative regulation of DNA-templated transcription"/>
    <property type="evidence" value="ECO:0007669"/>
    <property type="project" value="TreeGrafter"/>
</dbReference>
<dbReference type="AlphaFoldDB" id="A0A1G6Z014"/>
<dbReference type="GO" id="GO:0003700">
    <property type="term" value="F:DNA-binding transcription factor activity"/>
    <property type="evidence" value="ECO:0007669"/>
    <property type="project" value="InterPro"/>
</dbReference>
<organism evidence="4 5">
    <name type="scientific">Prauserella marina</name>
    <dbReference type="NCBI Taxonomy" id="530584"/>
    <lineage>
        <taxon>Bacteria</taxon>
        <taxon>Bacillati</taxon>
        <taxon>Actinomycetota</taxon>
        <taxon>Actinomycetes</taxon>
        <taxon>Pseudonocardiales</taxon>
        <taxon>Pseudonocardiaceae</taxon>
        <taxon>Prauserella</taxon>
    </lineage>
</organism>
<dbReference type="PANTHER" id="PTHR44846">
    <property type="entry name" value="MANNOSYL-D-GLYCERATE TRANSPORT/METABOLISM SYSTEM REPRESSOR MNGR-RELATED"/>
    <property type="match status" value="1"/>
</dbReference>
<dbReference type="Proteomes" id="UP000199494">
    <property type="component" value="Unassembled WGS sequence"/>
</dbReference>
<evidence type="ECO:0000256" key="1">
    <source>
        <dbReference type="ARBA" id="ARBA00023015"/>
    </source>
</evidence>
<dbReference type="EMBL" id="FMZE01000015">
    <property type="protein sequence ID" value="SDD95940.1"/>
    <property type="molecule type" value="Genomic_DNA"/>
</dbReference>
<dbReference type="SUPFAM" id="SSF46785">
    <property type="entry name" value="Winged helix' DNA-binding domain"/>
    <property type="match status" value="1"/>
</dbReference>
<dbReference type="SMART" id="SM00866">
    <property type="entry name" value="UTRA"/>
    <property type="match status" value="1"/>
</dbReference>
<dbReference type="CDD" id="cd07377">
    <property type="entry name" value="WHTH_GntR"/>
    <property type="match status" value="1"/>
</dbReference>